<feature type="compositionally biased region" description="Low complexity" evidence="1">
    <location>
        <begin position="244"/>
        <end position="255"/>
    </location>
</feature>
<dbReference type="AlphaFoldDB" id="A0A068RRF8"/>
<dbReference type="EMBL" id="CBTN010000014">
    <property type="protein sequence ID" value="CDH52564.1"/>
    <property type="molecule type" value="Genomic_DNA"/>
</dbReference>
<feature type="region of interest" description="Disordered" evidence="1">
    <location>
        <begin position="237"/>
        <end position="319"/>
    </location>
</feature>
<feature type="compositionally biased region" description="Low complexity" evidence="1">
    <location>
        <begin position="264"/>
        <end position="277"/>
    </location>
</feature>
<feature type="compositionally biased region" description="Low complexity" evidence="1">
    <location>
        <begin position="284"/>
        <end position="294"/>
    </location>
</feature>
<evidence type="ECO:0000313" key="2">
    <source>
        <dbReference type="EMBL" id="CDH52564.1"/>
    </source>
</evidence>
<evidence type="ECO:0000313" key="3">
    <source>
        <dbReference type="Proteomes" id="UP000027586"/>
    </source>
</evidence>
<dbReference type="VEuPathDB" id="FungiDB:LCOR_04021.1"/>
<gene>
    <name evidence="2" type="ORF">LCOR_04021.1</name>
</gene>
<reference evidence="2" key="1">
    <citation type="submission" date="2013-08" db="EMBL/GenBank/DDBJ databases">
        <title>Gene expansion shapes genome architecture in the human pathogen Lichtheimia corymbifera: an evolutionary genomics analysis in the ancient terrestrial Mucorales (Mucoromycotina).</title>
        <authorList>
            <person name="Schwartze V.U."/>
            <person name="Winter S."/>
            <person name="Shelest E."/>
            <person name="Marcet-Houben M."/>
            <person name="Horn F."/>
            <person name="Wehner S."/>
            <person name="Hoffmann K."/>
            <person name="Riege K."/>
            <person name="Sammeth M."/>
            <person name="Nowrousian M."/>
            <person name="Valiante V."/>
            <person name="Linde J."/>
            <person name="Jacobsen I.D."/>
            <person name="Marz M."/>
            <person name="Brakhage A.A."/>
            <person name="Gabaldon T."/>
            <person name="Bocker S."/>
            <person name="Voigt K."/>
        </authorList>
    </citation>
    <scope>NUCLEOTIDE SEQUENCE [LARGE SCALE GENOMIC DNA]</scope>
    <source>
        <strain evidence="2">FSU 9682</strain>
    </source>
</reference>
<dbReference type="Proteomes" id="UP000027586">
    <property type="component" value="Unassembled WGS sequence"/>
</dbReference>
<name>A0A068RRF8_9FUNG</name>
<keyword evidence="3" id="KW-1185">Reference proteome</keyword>
<dbReference type="OrthoDB" id="10533178at2759"/>
<comment type="caution">
    <text evidence="2">The sequence shown here is derived from an EMBL/GenBank/DDBJ whole genome shotgun (WGS) entry which is preliminary data.</text>
</comment>
<proteinExistence type="predicted"/>
<evidence type="ECO:0000256" key="1">
    <source>
        <dbReference type="SAM" id="MobiDB-lite"/>
    </source>
</evidence>
<accession>A0A068RRF8</accession>
<sequence>MFKASIDHVHPQLTTMDEGQLMVWACCGCNLGKWTRSVEECGVILQRLNETPTSTINQEAAYDLSPFLERQKQALPSQPWQQSTIEGLEMLPHDEWVGAKAIYRHTRKKDKKIIEDAASNGEKVTGTTLTPMEFEVLVRRVRYTDAWTGIHGTYIAGQPLTLSLNRKVNSSVDEDGTRIRHLHSLENCNVLLLFLNHAISDFHPDEHDAWLTRIRALEKIDLQAKLETMRHAMARALPQQNPMENSLESTSSSTLPLQNPMENLLELPPTSSSTLPLQNPMENLLGLPPSSPLRLQEHKDTNYESTSASALPLEANKEN</sequence>
<organism evidence="2 3">
    <name type="scientific">Lichtheimia corymbifera JMRC:FSU:9682</name>
    <dbReference type="NCBI Taxonomy" id="1263082"/>
    <lineage>
        <taxon>Eukaryota</taxon>
        <taxon>Fungi</taxon>
        <taxon>Fungi incertae sedis</taxon>
        <taxon>Mucoromycota</taxon>
        <taxon>Mucoromycotina</taxon>
        <taxon>Mucoromycetes</taxon>
        <taxon>Mucorales</taxon>
        <taxon>Lichtheimiaceae</taxon>
        <taxon>Lichtheimia</taxon>
    </lineage>
</organism>
<protein>
    <submittedName>
        <fullName evidence="2">Uncharacterized protein</fullName>
    </submittedName>
</protein>